<protein>
    <submittedName>
        <fullName evidence="2">Uncharacterized protein</fullName>
    </submittedName>
</protein>
<evidence type="ECO:0000313" key="2">
    <source>
        <dbReference type="EMBL" id="KAJ8790954.1"/>
    </source>
</evidence>
<organism evidence="2 3">
    <name type="scientific">Eschrichtius robustus</name>
    <name type="common">California gray whale</name>
    <name type="synonym">Eschrichtius gibbosus</name>
    <dbReference type="NCBI Taxonomy" id="9764"/>
    <lineage>
        <taxon>Eukaryota</taxon>
        <taxon>Metazoa</taxon>
        <taxon>Chordata</taxon>
        <taxon>Craniata</taxon>
        <taxon>Vertebrata</taxon>
        <taxon>Euteleostomi</taxon>
        <taxon>Mammalia</taxon>
        <taxon>Eutheria</taxon>
        <taxon>Laurasiatheria</taxon>
        <taxon>Artiodactyla</taxon>
        <taxon>Whippomorpha</taxon>
        <taxon>Cetacea</taxon>
        <taxon>Mysticeti</taxon>
        <taxon>Eschrichtiidae</taxon>
        <taxon>Eschrichtius</taxon>
    </lineage>
</organism>
<evidence type="ECO:0000256" key="1">
    <source>
        <dbReference type="SAM" id="MobiDB-lite"/>
    </source>
</evidence>
<proteinExistence type="predicted"/>
<dbReference type="AlphaFoldDB" id="A0AB34HK94"/>
<dbReference type="Proteomes" id="UP001159641">
    <property type="component" value="Unassembled WGS sequence"/>
</dbReference>
<gene>
    <name evidence="2" type="ORF">J1605_021048</name>
</gene>
<evidence type="ECO:0000313" key="3">
    <source>
        <dbReference type="Proteomes" id="UP001159641"/>
    </source>
</evidence>
<feature type="compositionally biased region" description="Basic and acidic residues" evidence="1">
    <location>
        <begin position="1"/>
        <end position="13"/>
    </location>
</feature>
<feature type="region of interest" description="Disordered" evidence="1">
    <location>
        <begin position="1"/>
        <end position="25"/>
    </location>
</feature>
<sequence length="76" mass="8831">MNEKHPEYAELKHIPTKKQMQKEKTKEQLIYAEAKICTSKSNRTKITRTESPEEKGKVYVEDLAFLSSNCSAYHGR</sequence>
<dbReference type="EMBL" id="JAIQCJ010001324">
    <property type="protein sequence ID" value="KAJ8790954.1"/>
    <property type="molecule type" value="Genomic_DNA"/>
</dbReference>
<reference evidence="2 3" key="1">
    <citation type="submission" date="2022-11" db="EMBL/GenBank/DDBJ databases">
        <title>Whole genome sequence of Eschrichtius robustus ER-17-0199.</title>
        <authorList>
            <person name="Bruniche-Olsen A."/>
            <person name="Black A.N."/>
            <person name="Fields C.J."/>
            <person name="Walden K."/>
            <person name="Dewoody J.A."/>
        </authorList>
    </citation>
    <scope>NUCLEOTIDE SEQUENCE [LARGE SCALE GENOMIC DNA]</scope>
    <source>
        <strain evidence="2">ER-17-0199</strain>
        <tissue evidence="2">Blubber</tissue>
    </source>
</reference>
<comment type="caution">
    <text evidence="2">The sequence shown here is derived from an EMBL/GenBank/DDBJ whole genome shotgun (WGS) entry which is preliminary data.</text>
</comment>
<keyword evidence="3" id="KW-1185">Reference proteome</keyword>
<accession>A0AB34HK94</accession>
<name>A0AB34HK94_ESCRO</name>